<dbReference type="EMBL" id="BGPR01001647">
    <property type="protein sequence ID" value="GBM58725.1"/>
    <property type="molecule type" value="Genomic_DNA"/>
</dbReference>
<evidence type="ECO:0000256" key="1">
    <source>
        <dbReference type="SAM" id="MobiDB-lite"/>
    </source>
</evidence>
<proteinExistence type="predicted"/>
<keyword evidence="3" id="KW-1185">Reference proteome</keyword>
<organism evidence="2 3">
    <name type="scientific">Araneus ventricosus</name>
    <name type="common">Orbweaver spider</name>
    <name type="synonym">Epeira ventricosa</name>
    <dbReference type="NCBI Taxonomy" id="182803"/>
    <lineage>
        <taxon>Eukaryota</taxon>
        <taxon>Metazoa</taxon>
        <taxon>Ecdysozoa</taxon>
        <taxon>Arthropoda</taxon>
        <taxon>Chelicerata</taxon>
        <taxon>Arachnida</taxon>
        <taxon>Araneae</taxon>
        <taxon>Araneomorphae</taxon>
        <taxon>Entelegynae</taxon>
        <taxon>Araneoidea</taxon>
        <taxon>Araneidae</taxon>
        <taxon>Araneus</taxon>
    </lineage>
</organism>
<feature type="region of interest" description="Disordered" evidence="1">
    <location>
        <begin position="1"/>
        <end position="29"/>
    </location>
</feature>
<accession>A0A4Y2H0V7</accession>
<gene>
    <name evidence="2" type="ORF">AVEN_175334_1</name>
</gene>
<evidence type="ECO:0000313" key="2">
    <source>
        <dbReference type="EMBL" id="GBM58725.1"/>
    </source>
</evidence>
<comment type="caution">
    <text evidence="2">The sequence shown here is derived from an EMBL/GenBank/DDBJ whole genome shotgun (WGS) entry which is preliminary data.</text>
</comment>
<protein>
    <submittedName>
        <fullName evidence="2">Uncharacterized protein</fullName>
    </submittedName>
</protein>
<reference evidence="2 3" key="1">
    <citation type="journal article" date="2019" name="Sci. Rep.">
        <title>Orb-weaving spider Araneus ventricosus genome elucidates the spidroin gene catalogue.</title>
        <authorList>
            <person name="Kono N."/>
            <person name="Nakamura H."/>
            <person name="Ohtoshi R."/>
            <person name="Moran D.A.P."/>
            <person name="Shinohara A."/>
            <person name="Yoshida Y."/>
            <person name="Fujiwara M."/>
            <person name="Mori M."/>
            <person name="Tomita M."/>
            <person name="Arakawa K."/>
        </authorList>
    </citation>
    <scope>NUCLEOTIDE SEQUENCE [LARGE SCALE GENOMIC DNA]</scope>
</reference>
<name>A0A4Y2H0V7_ARAVE</name>
<dbReference type="Proteomes" id="UP000499080">
    <property type="component" value="Unassembled WGS sequence"/>
</dbReference>
<sequence>MTSSPTTSLTHSEIQGGGCYHLERGGGGAKKERPCLSSAECNYLSFYPPNLALAQYVNGPPVLGPGKTMAGLPLPRGVSLIWCRQTGNPKHKRNIQKWDETFFSKDGEEDFLARISGDWGASKN</sequence>
<dbReference type="AlphaFoldDB" id="A0A4Y2H0V7"/>
<feature type="compositionally biased region" description="Polar residues" evidence="1">
    <location>
        <begin position="1"/>
        <end position="13"/>
    </location>
</feature>
<evidence type="ECO:0000313" key="3">
    <source>
        <dbReference type="Proteomes" id="UP000499080"/>
    </source>
</evidence>